<feature type="domain" description="Carbohydrate kinase PfkB" evidence="3">
    <location>
        <begin position="338"/>
        <end position="394"/>
    </location>
</feature>
<evidence type="ECO:0000259" key="3">
    <source>
        <dbReference type="Pfam" id="PF00294"/>
    </source>
</evidence>
<keyword evidence="1" id="KW-0808">Transferase</keyword>
<keyword evidence="2" id="KW-0418">Kinase</keyword>
<dbReference type="PANTHER" id="PTHR42774">
    <property type="entry name" value="PHOSPHOTRANSFERASE SYSTEM TRANSPORT PROTEIN"/>
    <property type="match status" value="1"/>
</dbReference>
<dbReference type="Proteomes" id="UP000017836">
    <property type="component" value="Unassembled WGS sequence"/>
</dbReference>
<dbReference type="GO" id="GO:0016301">
    <property type="term" value="F:kinase activity"/>
    <property type="evidence" value="ECO:0007669"/>
    <property type="project" value="UniProtKB-KW"/>
</dbReference>
<dbReference type="OMA" id="CSGMPPE"/>
<dbReference type="PANTHER" id="PTHR42774:SF3">
    <property type="entry name" value="KETOHEXOKINASE"/>
    <property type="match status" value="1"/>
</dbReference>
<evidence type="ECO:0000256" key="1">
    <source>
        <dbReference type="ARBA" id="ARBA00022679"/>
    </source>
</evidence>
<dbReference type="InterPro" id="IPR002139">
    <property type="entry name" value="Ribo/fructo_kinase"/>
</dbReference>
<dbReference type="HOGENOM" id="CLU_027634_10_0_1"/>
<dbReference type="OrthoDB" id="204058at2759"/>
<dbReference type="SUPFAM" id="SSF53613">
    <property type="entry name" value="Ribokinase-like"/>
    <property type="match status" value="1"/>
</dbReference>
<dbReference type="Gramene" id="ERM98011">
    <property type="protein sequence ID" value="ERM98011"/>
    <property type="gene ID" value="AMTR_s00120p00041110"/>
</dbReference>
<sequence>MMCGAYKFPHFPSSSLASWRNSATTPRAKMASSGMSSVATEVSPSPPLPEKRILLGCGSISTDFLAAVKSYPKPDDKIRTTSLEVQGGGNAGNALTGAARLGLKPRLISKVANDAQGQRILAELEADGIDTSYIVVSESGNSSFTYVIVDEQTKTRTCIHTPGNPPMVPEDLAPSSLSAALDGASLLYLDGRLHETALVVSESAVKMSIPILIDAERKREGLDDLLNLSDYVVCSANFPVAWTSARSIGSALVDMLMKLPKLKFVIVTLGESGCIMLERSLGENHAKEETDVDQLVVSMKQKLHGSGTAPTCISSELLKLRAGGIGTINGRLLVGTAEKIPPSELIDTTGAGDAFICAILYAICAGMPSERMLPFAAQVAAIGCRALGARAGLPRHGDPRLTPYL</sequence>
<evidence type="ECO:0000313" key="4">
    <source>
        <dbReference type="EMBL" id="ERM98011.1"/>
    </source>
</evidence>
<dbReference type="Gene3D" id="3.40.1190.20">
    <property type="match status" value="1"/>
</dbReference>
<dbReference type="EMBL" id="KI395590">
    <property type="protein sequence ID" value="ERM98011.1"/>
    <property type="molecule type" value="Genomic_DNA"/>
</dbReference>
<dbReference type="CDD" id="cd01945">
    <property type="entry name" value="ribokinase_group_B"/>
    <property type="match status" value="1"/>
</dbReference>
<dbReference type="eggNOG" id="KOG2947">
    <property type="taxonomic scope" value="Eukaryota"/>
</dbReference>
<keyword evidence="5" id="KW-1185">Reference proteome</keyword>
<evidence type="ECO:0000313" key="5">
    <source>
        <dbReference type="Proteomes" id="UP000017836"/>
    </source>
</evidence>
<dbReference type="PRINTS" id="PR00990">
    <property type="entry name" value="RIBOKINASE"/>
</dbReference>
<evidence type="ECO:0000256" key="2">
    <source>
        <dbReference type="ARBA" id="ARBA00022777"/>
    </source>
</evidence>
<proteinExistence type="predicted"/>
<dbReference type="InterPro" id="IPR052562">
    <property type="entry name" value="Ketohexokinase-related"/>
</dbReference>
<dbReference type="InterPro" id="IPR011611">
    <property type="entry name" value="PfkB_dom"/>
</dbReference>
<dbReference type="AlphaFoldDB" id="W1NP23"/>
<protein>
    <recommendedName>
        <fullName evidence="3">Carbohydrate kinase PfkB domain-containing protein</fullName>
    </recommendedName>
</protein>
<name>W1NP23_AMBTC</name>
<dbReference type="InterPro" id="IPR029056">
    <property type="entry name" value="Ribokinase-like"/>
</dbReference>
<dbReference type="Pfam" id="PF00294">
    <property type="entry name" value="PfkB"/>
    <property type="match status" value="2"/>
</dbReference>
<reference evidence="5" key="1">
    <citation type="journal article" date="2013" name="Science">
        <title>The Amborella genome and the evolution of flowering plants.</title>
        <authorList>
            <consortium name="Amborella Genome Project"/>
        </authorList>
    </citation>
    <scope>NUCLEOTIDE SEQUENCE [LARGE SCALE GENOMIC DNA]</scope>
</reference>
<organism evidence="4 5">
    <name type="scientific">Amborella trichopoda</name>
    <dbReference type="NCBI Taxonomy" id="13333"/>
    <lineage>
        <taxon>Eukaryota</taxon>
        <taxon>Viridiplantae</taxon>
        <taxon>Streptophyta</taxon>
        <taxon>Embryophyta</taxon>
        <taxon>Tracheophyta</taxon>
        <taxon>Spermatophyta</taxon>
        <taxon>Magnoliopsida</taxon>
        <taxon>Amborellales</taxon>
        <taxon>Amborellaceae</taxon>
        <taxon>Amborella</taxon>
    </lineage>
</organism>
<gene>
    <name evidence="4" type="ORF">AMTR_s00120p00041110</name>
</gene>
<feature type="domain" description="Carbohydrate kinase PfkB" evidence="3">
    <location>
        <begin position="58"/>
        <end position="280"/>
    </location>
</feature>
<accession>W1NP23</accession>